<evidence type="ECO:0000313" key="2">
    <source>
        <dbReference type="Proteomes" id="UP000789901"/>
    </source>
</evidence>
<dbReference type="InterPro" id="IPR029048">
    <property type="entry name" value="HSP70_C_sf"/>
</dbReference>
<comment type="caution">
    <text evidence="1">The sequence shown here is derived from an EMBL/GenBank/DDBJ whole genome shotgun (WGS) entry which is preliminary data.</text>
</comment>
<sequence>ELENVIQEATTWLENNQEAEKEEYEYKQKLLKKTANPIMIKLNSNFSDSIDD</sequence>
<organism evidence="1 2">
    <name type="scientific">Gigaspora margarita</name>
    <dbReference type="NCBI Taxonomy" id="4874"/>
    <lineage>
        <taxon>Eukaryota</taxon>
        <taxon>Fungi</taxon>
        <taxon>Fungi incertae sedis</taxon>
        <taxon>Mucoromycota</taxon>
        <taxon>Glomeromycotina</taxon>
        <taxon>Glomeromycetes</taxon>
        <taxon>Diversisporales</taxon>
        <taxon>Gigasporaceae</taxon>
        <taxon>Gigaspora</taxon>
    </lineage>
</organism>
<keyword evidence="2" id="KW-1185">Reference proteome</keyword>
<dbReference type="SUPFAM" id="SSF100934">
    <property type="entry name" value="Heat shock protein 70kD (HSP70), C-terminal subdomain"/>
    <property type="match status" value="1"/>
</dbReference>
<dbReference type="Gene3D" id="1.20.1270.10">
    <property type="match status" value="1"/>
</dbReference>
<feature type="non-terminal residue" evidence="1">
    <location>
        <position position="1"/>
    </location>
</feature>
<reference evidence="1 2" key="1">
    <citation type="submission" date="2021-06" db="EMBL/GenBank/DDBJ databases">
        <authorList>
            <person name="Kallberg Y."/>
            <person name="Tangrot J."/>
            <person name="Rosling A."/>
        </authorList>
    </citation>
    <scope>NUCLEOTIDE SEQUENCE [LARGE SCALE GENOMIC DNA]</scope>
    <source>
        <strain evidence="1 2">120-4 pot B 10/14</strain>
    </source>
</reference>
<dbReference type="EMBL" id="CAJVQB010039131">
    <property type="protein sequence ID" value="CAG8827044.1"/>
    <property type="molecule type" value="Genomic_DNA"/>
</dbReference>
<proteinExistence type="predicted"/>
<name>A0ABN7WCA9_GIGMA</name>
<gene>
    <name evidence="1" type="ORF">GMARGA_LOCUS29289</name>
</gene>
<accession>A0ABN7WCA9</accession>
<protein>
    <submittedName>
        <fullName evidence="1">46211_t:CDS:1</fullName>
    </submittedName>
</protein>
<dbReference type="Proteomes" id="UP000789901">
    <property type="component" value="Unassembled WGS sequence"/>
</dbReference>
<evidence type="ECO:0000313" key="1">
    <source>
        <dbReference type="EMBL" id="CAG8827044.1"/>
    </source>
</evidence>